<evidence type="ECO:0000256" key="3">
    <source>
        <dbReference type="SAM" id="MobiDB-lite"/>
    </source>
</evidence>
<keyword evidence="5" id="KW-1185">Reference proteome</keyword>
<name>A0A7K9BZ94_9PICI</name>
<comment type="caution">
    <text evidence="4">The sequence shown here is derived from an EMBL/GenBank/DDBJ whole genome shotgun (WGS) entry which is preliminary data.</text>
</comment>
<accession>A0A7K9BZ94</accession>
<feature type="compositionally biased region" description="Low complexity" evidence="3">
    <location>
        <begin position="136"/>
        <end position="146"/>
    </location>
</feature>
<protein>
    <submittedName>
        <fullName evidence="4">SPTN4 protein</fullName>
    </submittedName>
</protein>
<evidence type="ECO:0000256" key="2">
    <source>
        <dbReference type="ARBA" id="ARBA00023203"/>
    </source>
</evidence>
<dbReference type="SMART" id="SM00150">
    <property type="entry name" value="SPEC"/>
    <property type="match status" value="4"/>
</dbReference>
<evidence type="ECO:0000313" key="4">
    <source>
        <dbReference type="EMBL" id="NXG45069.1"/>
    </source>
</evidence>
<dbReference type="EMBL" id="VWZI01008209">
    <property type="protein sequence ID" value="NXG45069.1"/>
    <property type="molecule type" value="Genomic_DNA"/>
</dbReference>
<dbReference type="SUPFAM" id="SSF46966">
    <property type="entry name" value="Spectrin repeat"/>
    <property type="match status" value="3"/>
</dbReference>
<reference evidence="4 5" key="1">
    <citation type="submission" date="2019-09" db="EMBL/GenBank/DDBJ databases">
        <title>Bird 10,000 Genomes (B10K) Project - Family phase.</title>
        <authorList>
            <person name="Zhang G."/>
        </authorList>
    </citation>
    <scope>NUCLEOTIDE SEQUENCE [LARGE SCALE GENOMIC DNA]</scope>
    <source>
        <strain evidence="4">B10K-DU-001-24</strain>
        <tissue evidence="4">Muscle</tissue>
    </source>
</reference>
<feature type="compositionally biased region" description="Gly residues" evidence="3">
    <location>
        <begin position="53"/>
        <end position="65"/>
    </location>
</feature>
<proteinExistence type="predicted"/>
<feature type="non-terminal residue" evidence="4">
    <location>
        <position position="427"/>
    </location>
</feature>
<feature type="region of interest" description="Disordered" evidence="3">
    <location>
        <begin position="52"/>
        <end position="91"/>
    </location>
</feature>
<feature type="compositionally biased region" description="Low complexity" evidence="3">
    <location>
        <begin position="66"/>
        <end position="81"/>
    </location>
</feature>
<keyword evidence="1" id="KW-0677">Repeat</keyword>
<dbReference type="InterPro" id="IPR018159">
    <property type="entry name" value="Spectrin/alpha-actinin"/>
</dbReference>
<dbReference type="Proteomes" id="UP000574528">
    <property type="component" value="Unassembled WGS sequence"/>
</dbReference>
<dbReference type="PANTHER" id="PTHR11915">
    <property type="entry name" value="SPECTRIN/FILAMIN RELATED CYTOSKELETAL PROTEIN"/>
    <property type="match status" value="1"/>
</dbReference>
<feature type="compositionally biased region" description="Basic and acidic residues" evidence="3">
    <location>
        <begin position="413"/>
        <end position="427"/>
    </location>
</feature>
<dbReference type="AlphaFoldDB" id="A0A7K9BZ94"/>
<gene>
    <name evidence="4" type="primary">Sptbn4</name>
    <name evidence="4" type="ORF">PSIHAE_R01347</name>
</gene>
<evidence type="ECO:0000313" key="5">
    <source>
        <dbReference type="Proteomes" id="UP000574528"/>
    </source>
</evidence>
<dbReference type="OrthoDB" id="5865767at2759"/>
<sequence length="427" mass="46779">LLVSKDLGKHLLEVEDLLQQQSLLEADISAQAERVQALNIAALKFSELEGEGRTPGGGGWGGDGGFLTPPGGLSPPSSSASPLPPSSLPHPLEELQGLAASRRRDLEASRQLWALLEELEEAESWMREQEQLLLASSSSSSSSSSSLGELGGGRKAQLQRALQRAERLQQAAAAGGAGCGGGSSVAGRLRRRLREVRQRWKGLEELRGQRQRSLRRGQALRQLQAEAQELGAWLQDLYRLASSDDFGHDDHSSLALLRRHQSLLQQLEKQRGALTGLREQVASVSASFSSTPTLSASPGAGLQGQEAVVEVQVRVVEVEQLFGEVVEVALLRQQWLQDALAVYQMFGQVHACEVWLEEKEQWLQAMELPQQLDEAEVVQHRFESLDQEMNSVMGRILDVNQEVQQLLDGGHPSSEEVRACQDHLNSR</sequence>
<dbReference type="InterPro" id="IPR002017">
    <property type="entry name" value="Spectrin_repeat"/>
</dbReference>
<feature type="region of interest" description="Disordered" evidence="3">
    <location>
        <begin position="408"/>
        <end position="427"/>
    </location>
</feature>
<dbReference type="GO" id="GO:0003779">
    <property type="term" value="F:actin binding"/>
    <property type="evidence" value="ECO:0007669"/>
    <property type="project" value="UniProtKB-KW"/>
</dbReference>
<keyword evidence="2" id="KW-0009">Actin-binding</keyword>
<dbReference type="Gene3D" id="1.20.58.60">
    <property type="match status" value="4"/>
</dbReference>
<dbReference type="Pfam" id="PF00435">
    <property type="entry name" value="Spectrin"/>
    <property type="match status" value="2"/>
</dbReference>
<feature type="non-terminal residue" evidence="4">
    <location>
        <position position="1"/>
    </location>
</feature>
<dbReference type="CDD" id="cd00176">
    <property type="entry name" value="SPEC"/>
    <property type="match status" value="1"/>
</dbReference>
<organism evidence="4 5">
    <name type="scientific">Psilopogon haemacephalus</name>
    <name type="common">coppersmith barbet</name>
    <dbReference type="NCBI Taxonomy" id="2585815"/>
    <lineage>
        <taxon>Eukaryota</taxon>
        <taxon>Metazoa</taxon>
        <taxon>Chordata</taxon>
        <taxon>Craniata</taxon>
        <taxon>Vertebrata</taxon>
        <taxon>Euteleostomi</taxon>
        <taxon>Archelosauria</taxon>
        <taxon>Archosauria</taxon>
        <taxon>Dinosauria</taxon>
        <taxon>Saurischia</taxon>
        <taxon>Theropoda</taxon>
        <taxon>Coelurosauria</taxon>
        <taxon>Aves</taxon>
        <taxon>Neognathae</taxon>
        <taxon>Neoaves</taxon>
        <taxon>Telluraves</taxon>
        <taxon>Coraciimorphae</taxon>
        <taxon>Piciformes</taxon>
        <taxon>Megalaimidae</taxon>
        <taxon>Psilopogon</taxon>
    </lineage>
</organism>
<feature type="region of interest" description="Disordered" evidence="3">
    <location>
        <begin position="136"/>
        <end position="160"/>
    </location>
</feature>
<evidence type="ECO:0000256" key="1">
    <source>
        <dbReference type="ARBA" id="ARBA00022737"/>
    </source>
</evidence>